<dbReference type="EMBL" id="CACVKT020004517">
    <property type="protein sequence ID" value="CAC5390416.1"/>
    <property type="molecule type" value="Genomic_DNA"/>
</dbReference>
<dbReference type="AlphaFoldDB" id="A0A6J8C4L2"/>
<gene>
    <name evidence="2" type="ORF">MCOR_25516</name>
</gene>
<evidence type="ECO:0000313" key="3">
    <source>
        <dbReference type="Proteomes" id="UP000507470"/>
    </source>
</evidence>
<accession>A0A6J8C4L2</accession>
<protein>
    <submittedName>
        <fullName evidence="2">Uncharacterized protein</fullName>
    </submittedName>
</protein>
<evidence type="ECO:0000313" key="2">
    <source>
        <dbReference type="EMBL" id="CAC5390416.1"/>
    </source>
</evidence>
<proteinExistence type="predicted"/>
<keyword evidence="3" id="KW-1185">Reference proteome</keyword>
<reference evidence="2 3" key="1">
    <citation type="submission" date="2020-06" db="EMBL/GenBank/DDBJ databases">
        <authorList>
            <person name="Li R."/>
            <person name="Bekaert M."/>
        </authorList>
    </citation>
    <scope>NUCLEOTIDE SEQUENCE [LARGE SCALE GENOMIC DNA]</scope>
    <source>
        <strain evidence="3">wild</strain>
    </source>
</reference>
<evidence type="ECO:0000256" key="1">
    <source>
        <dbReference type="SAM" id="MobiDB-lite"/>
    </source>
</evidence>
<sequence>MTSHSTSHHVFQQVCSRNGETRFRTKFGRNKTMSFRRHDETGYFYLDLYHNKFGGAAAEHMCFGMDEMETLIELFGNLETLKKCFPKPPVDPAAKNNQVRPTCITPPAGFTEVRNGPVSTSYPIQYEAVRTPFQHVQSSVLKRPVSADGFYKATTKVSRLNDQAHQDCFGGSNKTQYENVSPPRDEHPEEMIPEEVLHEYFESPLPFQ</sequence>
<dbReference type="OrthoDB" id="10380847at2759"/>
<name>A0A6J8C4L2_MYTCO</name>
<feature type="region of interest" description="Disordered" evidence="1">
    <location>
        <begin position="166"/>
        <end position="188"/>
    </location>
</feature>
<organism evidence="2 3">
    <name type="scientific">Mytilus coruscus</name>
    <name type="common">Sea mussel</name>
    <dbReference type="NCBI Taxonomy" id="42192"/>
    <lineage>
        <taxon>Eukaryota</taxon>
        <taxon>Metazoa</taxon>
        <taxon>Spiralia</taxon>
        <taxon>Lophotrochozoa</taxon>
        <taxon>Mollusca</taxon>
        <taxon>Bivalvia</taxon>
        <taxon>Autobranchia</taxon>
        <taxon>Pteriomorphia</taxon>
        <taxon>Mytilida</taxon>
        <taxon>Mytiloidea</taxon>
        <taxon>Mytilidae</taxon>
        <taxon>Mytilinae</taxon>
        <taxon>Mytilus</taxon>
    </lineage>
</organism>
<dbReference type="Proteomes" id="UP000507470">
    <property type="component" value="Unassembled WGS sequence"/>
</dbReference>